<accession>A0AAE3IMC6</accession>
<proteinExistence type="predicted"/>
<evidence type="ECO:0000313" key="3">
    <source>
        <dbReference type="Proteomes" id="UP001209317"/>
    </source>
</evidence>
<dbReference type="EMBL" id="JAOTPL010000004">
    <property type="protein sequence ID" value="MCU7693803.1"/>
    <property type="molecule type" value="Genomic_DNA"/>
</dbReference>
<sequence>MENENMHNENLHNQSHNYDSDRVYSRVFDDRESAEAAYNDLTARGYTHDDVDVLMSDQTRDKYFKNDAHDSALGDKAMENAGTGSMIGGGIGALIGAVAAIGSNVLLPGLGLVVAGPIAAGLAGAGAGALTGGLIGALTGAGVPKDKAEEYERRIKDGGIYMGFKPKNEEDYSYYNEKW</sequence>
<dbReference type="PANTHER" id="PTHR36109:SF2">
    <property type="entry name" value="MEMBRANE PROTEIN"/>
    <property type="match status" value="1"/>
</dbReference>
<dbReference type="RefSeq" id="WP_263037290.1">
    <property type="nucleotide sequence ID" value="NZ_JAOTPL010000004.1"/>
</dbReference>
<organism evidence="2 3">
    <name type="scientific">Haoranjiania flava</name>
    <dbReference type="NCBI Taxonomy" id="1856322"/>
    <lineage>
        <taxon>Bacteria</taxon>
        <taxon>Pseudomonadati</taxon>
        <taxon>Bacteroidota</taxon>
        <taxon>Chitinophagia</taxon>
        <taxon>Chitinophagales</taxon>
        <taxon>Chitinophagaceae</taxon>
        <taxon>Haoranjiania</taxon>
    </lineage>
</organism>
<gene>
    <name evidence="2" type="ORF">OD355_04645</name>
</gene>
<comment type="caution">
    <text evidence="2">The sequence shown here is derived from an EMBL/GenBank/DDBJ whole genome shotgun (WGS) entry which is preliminary data.</text>
</comment>
<evidence type="ECO:0000256" key="1">
    <source>
        <dbReference type="SAM" id="Phobius"/>
    </source>
</evidence>
<evidence type="ECO:0000313" key="2">
    <source>
        <dbReference type="EMBL" id="MCU7693803.1"/>
    </source>
</evidence>
<feature type="transmembrane region" description="Helical" evidence="1">
    <location>
        <begin position="86"/>
        <end position="106"/>
    </location>
</feature>
<keyword evidence="3" id="KW-1185">Reference proteome</keyword>
<dbReference type="AlphaFoldDB" id="A0AAE3IMC6"/>
<dbReference type="PANTHER" id="PTHR36109">
    <property type="entry name" value="MEMBRANE PROTEIN-RELATED"/>
    <property type="match status" value="1"/>
</dbReference>
<keyword evidence="1" id="KW-1133">Transmembrane helix</keyword>
<reference evidence="2" key="1">
    <citation type="submission" date="2022-10" db="EMBL/GenBank/DDBJ databases">
        <authorList>
            <person name="Kim H.S."/>
            <person name="Kim J.-S."/>
            <person name="Suh M.K."/>
            <person name="Eom M.K."/>
            <person name="Lee J.-S."/>
        </authorList>
    </citation>
    <scope>NUCLEOTIDE SEQUENCE</scope>
    <source>
        <strain evidence="2">LIP-5</strain>
    </source>
</reference>
<dbReference type="Proteomes" id="UP001209317">
    <property type="component" value="Unassembled WGS sequence"/>
</dbReference>
<feature type="transmembrane region" description="Helical" evidence="1">
    <location>
        <begin position="118"/>
        <end position="143"/>
    </location>
</feature>
<protein>
    <submittedName>
        <fullName evidence="2">Uncharacterized protein</fullName>
    </submittedName>
</protein>
<name>A0AAE3IMC6_9BACT</name>
<dbReference type="InterPro" id="IPR052948">
    <property type="entry name" value="Low_temp-induced_all0457"/>
</dbReference>
<keyword evidence="1" id="KW-0812">Transmembrane</keyword>
<keyword evidence="1" id="KW-0472">Membrane</keyword>